<protein>
    <submittedName>
        <fullName evidence="1">Uncharacterized protein</fullName>
    </submittedName>
</protein>
<keyword evidence="2" id="KW-1185">Reference proteome</keyword>
<sequence>MTNPWLTLPVLVIHFPKLDKLIGKHWVERNRAKRNGTEWGRGEQSTKGRMGVIGRKAISRAGQGSIVWMKARVNVWACIEGACMGVESMHHVFGARVVWLDVRLNLHLPYAIFIREGVKSDSMESWWGWASKVWTWTQPTQREAVKLGEFEGEHTLGVVASMLDVLEEGAQTWQMMRTWLQGPKIDDGEDTGVDNLNTALVAQAWGPGWVDEECVVMADKEDMVPEAVDDGKDLVKTL</sequence>
<dbReference type="Proteomes" id="UP000759537">
    <property type="component" value="Unassembled WGS sequence"/>
</dbReference>
<organism evidence="1 2">
    <name type="scientific">Russula ochroleuca</name>
    <dbReference type="NCBI Taxonomy" id="152965"/>
    <lineage>
        <taxon>Eukaryota</taxon>
        <taxon>Fungi</taxon>
        <taxon>Dikarya</taxon>
        <taxon>Basidiomycota</taxon>
        <taxon>Agaricomycotina</taxon>
        <taxon>Agaricomycetes</taxon>
        <taxon>Russulales</taxon>
        <taxon>Russulaceae</taxon>
        <taxon>Russula</taxon>
    </lineage>
</organism>
<proteinExistence type="predicted"/>
<evidence type="ECO:0000313" key="1">
    <source>
        <dbReference type="EMBL" id="KAF8486973.1"/>
    </source>
</evidence>
<dbReference type="AlphaFoldDB" id="A0A9P5N5J7"/>
<accession>A0A9P5N5J7</accession>
<reference evidence="1" key="1">
    <citation type="submission" date="2019-10" db="EMBL/GenBank/DDBJ databases">
        <authorList>
            <consortium name="DOE Joint Genome Institute"/>
            <person name="Kuo A."/>
            <person name="Miyauchi S."/>
            <person name="Kiss E."/>
            <person name="Drula E."/>
            <person name="Kohler A."/>
            <person name="Sanchez-Garcia M."/>
            <person name="Andreopoulos B."/>
            <person name="Barry K.W."/>
            <person name="Bonito G."/>
            <person name="Buee M."/>
            <person name="Carver A."/>
            <person name="Chen C."/>
            <person name="Cichocki N."/>
            <person name="Clum A."/>
            <person name="Culley D."/>
            <person name="Crous P.W."/>
            <person name="Fauchery L."/>
            <person name="Girlanda M."/>
            <person name="Hayes R."/>
            <person name="Keri Z."/>
            <person name="LaButti K."/>
            <person name="Lipzen A."/>
            <person name="Lombard V."/>
            <person name="Magnuson J."/>
            <person name="Maillard F."/>
            <person name="Morin E."/>
            <person name="Murat C."/>
            <person name="Nolan M."/>
            <person name="Ohm R."/>
            <person name="Pangilinan J."/>
            <person name="Pereira M."/>
            <person name="Perotto S."/>
            <person name="Peter M."/>
            <person name="Riley R."/>
            <person name="Sitrit Y."/>
            <person name="Stielow B."/>
            <person name="Szollosi G."/>
            <person name="Zifcakova L."/>
            <person name="Stursova M."/>
            <person name="Spatafora J.W."/>
            <person name="Tedersoo L."/>
            <person name="Vaario L.-M."/>
            <person name="Yamada A."/>
            <person name="Yan M."/>
            <person name="Wang P."/>
            <person name="Xu J."/>
            <person name="Bruns T."/>
            <person name="Baldrian P."/>
            <person name="Vilgalys R."/>
            <person name="Henrissat B."/>
            <person name="Grigoriev I.V."/>
            <person name="Hibbett D."/>
            <person name="Nagy L.G."/>
            <person name="Martin F.M."/>
        </authorList>
    </citation>
    <scope>NUCLEOTIDE SEQUENCE</scope>
    <source>
        <strain evidence="1">Prilba</strain>
    </source>
</reference>
<evidence type="ECO:0000313" key="2">
    <source>
        <dbReference type="Proteomes" id="UP000759537"/>
    </source>
</evidence>
<reference evidence="1" key="2">
    <citation type="journal article" date="2020" name="Nat. Commun.">
        <title>Large-scale genome sequencing of mycorrhizal fungi provides insights into the early evolution of symbiotic traits.</title>
        <authorList>
            <person name="Miyauchi S."/>
            <person name="Kiss E."/>
            <person name="Kuo A."/>
            <person name="Drula E."/>
            <person name="Kohler A."/>
            <person name="Sanchez-Garcia M."/>
            <person name="Morin E."/>
            <person name="Andreopoulos B."/>
            <person name="Barry K.W."/>
            <person name="Bonito G."/>
            <person name="Buee M."/>
            <person name="Carver A."/>
            <person name="Chen C."/>
            <person name="Cichocki N."/>
            <person name="Clum A."/>
            <person name="Culley D."/>
            <person name="Crous P.W."/>
            <person name="Fauchery L."/>
            <person name="Girlanda M."/>
            <person name="Hayes R.D."/>
            <person name="Keri Z."/>
            <person name="LaButti K."/>
            <person name="Lipzen A."/>
            <person name="Lombard V."/>
            <person name="Magnuson J."/>
            <person name="Maillard F."/>
            <person name="Murat C."/>
            <person name="Nolan M."/>
            <person name="Ohm R.A."/>
            <person name="Pangilinan J."/>
            <person name="Pereira M.F."/>
            <person name="Perotto S."/>
            <person name="Peter M."/>
            <person name="Pfister S."/>
            <person name="Riley R."/>
            <person name="Sitrit Y."/>
            <person name="Stielow J.B."/>
            <person name="Szollosi G."/>
            <person name="Zifcakova L."/>
            <person name="Stursova M."/>
            <person name="Spatafora J.W."/>
            <person name="Tedersoo L."/>
            <person name="Vaario L.M."/>
            <person name="Yamada A."/>
            <person name="Yan M."/>
            <person name="Wang P."/>
            <person name="Xu J."/>
            <person name="Bruns T."/>
            <person name="Baldrian P."/>
            <person name="Vilgalys R."/>
            <person name="Dunand C."/>
            <person name="Henrissat B."/>
            <person name="Grigoriev I.V."/>
            <person name="Hibbett D."/>
            <person name="Nagy L.G."/>
            <person name="Martin F.M."/>
        </authorList>
    </citation>
    <scope>NUCLEOTIDE SEQUENCE</scope>
    <source>
        <strain evidence="1">Prilba</strain>
    </source>
</reference>
<dbReference type="EMBL" id="WHVB01000001">
    <property type="protein sequence ID" value="KAF8486973.1"/>
    <property type="molecule type" value="Genomic_DNA"/>
</dbReference>
<name>A0A9P5N5J7_9AGAM</name>
<comment type="caution">
    <text evidence="1">The sequence shown here is derived from an EMBL/GenBank/DDBJ whole genome shotgun (WGS) entry which is preliminary data.</text>
</comment>
<gene>
    <name evidence="1" type="ORF">DFH94DRAFT_678045</name>
</gene>